<reference evidence="2" key="2">
    <citation type="submission" date="2023-06" db="EMBL/GenBank/DDBJ databases">
        <authorList>
            <consortium name="Lawrence Berkeley National Laboratory"/>
            <person name="Haridas S."/>
            <person name="Hensen N."/>
            <person name="Bonometti L."/>
            <person name="Westerberg I."/>
            <person name="Brannstrom I.O."/>
            <person name="Guillou S."/>
            <person name="Cros-Aarteil S."/>
            <person name="Calhoun S."/>
            <person name="Kuo A."/>
            <person name="Mondo S."/>
            <person name="Pangilinan J."/>
            <person name="Riley R."/>
            <person name="Labutti K."/>
            <person name="Andreopoulos B."/>
            <person name="Lipzen A."/>
            <person name="Chen C."/>
            <person name="Yanf M."/>
            <person name="Daum C."/>
            <person name="Ng V."/>
            <person name="Clum A."/>
            <person name="Steindorff A."/>
            <person name="Ohm R."/>
            <person name="Martin F."/>
            <person name="Silar P."/>
            <person name="Natvig D."/>
            <person name="Lalanne C."/>
            <person name="Gautier V."/>
            <person name="Ament-Velasquez S.L."/>
            <person name="Kruys A."/>
            <person name="Hutchinson M.I."/>
            <person name="Powell A.J."/>
            <person name="Barry K."/>
            <person name="Miller A.N."/>
            <person name="Grigoriev I.V."/>
            <person name="Debuchy R."/>
            <person name="Gladieux P."/>
            <person name="Thoren M.H."/>
            <person name="Johannesson H."/>
        </authorList>
    </citation>
    <scope>NUCLEOTIDE SEQUENCE</scope>
    <source>
        <strain evidence="2">CBS 118394</strain>
    </source>
</reference>
<accession>A0AAE0I0C0</accession>
<comment type="caution">
    <text evidence="2">The sequence shown here is derived from an EMBL/GenBank/DDBJ whole genome shotgun (WGS) entry which is preliminary data.</text>
</comment>
<sequence>MESSRNSRQGKPFVRRFELECVSIDGSVNRYKNPQLVLKPELVPGLRMALTASQTRLGRSSRVRHVLMVHVKDKADELEKLHLETFASTTTTDSAQQRSVSASHSDCSIVFRYWKDSKSNHKTLKVKFRGRSDLDSVLGELKALGLDIQQASTTSQEPDHSDVHPQLRHLVTGNHSSPAPVGPFGNPPPYYHGSPPIFMSSGPHERYFTSPVSSLYQQVPLRPPSHPMGHALNFQPAWSSWTPPPRPATTMGIPGFPGEGIYRVSRVGSRSGSRSRSRKLPPVPELQDQSLQSVAEQTGRTVDPLSIGQMSRKRSCQEDESLEVETSDRMANSSRLLRRKYSLRDYPSHAGDGGLLGIFSDASASQNAQSTGTPTLTQPRRSIGDPNSGPSSVQQTSRTPASITHLPGQKTTPKMGHDHTSSHEQIWKPKMSKEDEWIIHSSNIFHRGLIRATGVWNEFMERGQKETDSIQDMEEVAKVWAKLGLELTRRLDSIGGAVVQKMRETQPKHTGQ</sequence>
<feature type="compositionally biased region" description="Low complexity" evidence="1">
    <location>
        <begin position="263"/>
        <end position="272"/>
    </location>
</feature>
<feature type="region of interest" description="Disordered" evidence="1">
    <location>
        <begin position="365"/>
        <end position="424"/>
    </location>
</feature>
<reference evidence="2" key="1">
    <citation type="journal article" date="2023" name="Mol. Phylogenet. Evol.">
        <title>Genome-scale phylogeny and comparative genomics of the fungal order Sordariales.</title>
        <authorList>
            <person name="Hensen N."/>
            <person name="Bonometti L."/>
            <person name="Westerberg I."/>
            <person name="Brannstrom I.O."/>
            <person name="Guillou S."/>
            <person name="Cros-Aarteil S."/>
            <person name="Calhoun S."/>
            <person name="Haridas S."/>
            <person name="Kuo A."/>
            <person name="Mondo S."/>
            <person name="Pangilinan J."/>
            <person name="Riley R."/>
            <person name="LaButti K."/>
            <person name="Andreopoulos B."/>
            <person name="Lipzen A."/>
            <person name="Chen C."/>
            <person name="Yan M."/>
            <person name="Daum C."/>
            <person name="Ng V."/>
            <person name="Clum A."/>
            <person name="Steindorff A."/>
            <person name="Ohm R.A."/>
            <person name="Martin F."/>
            <person name="Silar P."/>
            <person name="Natvig D.O."/>
            <person name="Lalanne C."/>
            <person name="Gautier V."/>
            <person name="Ament-Velasquez S.L."/>
            <person name="Kruys A."/>
            <person name="Hutchinson M.I."/>
            <person name="Powell A.J."/>
            <person name="Barry K."/>
            <person name="Miller A.N."/>
            <person name="Grigoriev I.V."/>
            <person name="Debuchy R."/>
            <person name="Gladieux P."/>
            <person name="Hiltunen Thoren M."/>
            <person name="Johannesson H."/>
        </authorList>
    </citation>
    <scope>NUCLEOTIDE SEQUENCE</scope>
    <source>
        <strain evidence="2">CBS 118394</strain>
    </source>
</reference>
<feature type="compositionally biased region" description="Basic and acidic residues" evidence="1">
    <location>
        <begin position="415"/>
        <end position="424"/>
    </location>
</feature>
<dbReference type="AlphaFoldDB" id="A0AAE0I0C0"/>
<feature type="compositionally biased region" description="Polar residues" evidence="1">
    <location>
        <begin position="388"/>
        <end position="402"/>
    </location>
</feature>
<feature type="region of interest" description="Disordered" evidence="1">
    <location>
        <begin position="253"/>
        <end position="329"/>
    </location>
</feature>
<organism evidence="2 3">
    <name type="scientific">Apodospora peruviana</name>
    <dbReference type="NCBI Taxonomy" id="516989"/>
    <lineage>
        <taxon>Eukaryota</taxon>
        <taxon>Fungi</taxon>
        <taxon>Dikarya</taxon>
        <taxon>Ascomycota</taxon>
        <taxon>Pezizomycotina</taxon>
        <taxon>Sordariomycetes</taxon>
        <taxon>Sordariomycetidae</taxon>
        <taxon>Sordariales</taxon>
        <taxon>Lasiosphaeriaceae</taxon>
        <taxon>Apodospora</taxon>
    </lineage>
</organism>
<proteinExistence type="predicted"/>
<name>A0AAE0I0C0_9PEZI</name>
<keyword evidence="3" id="KW-1185">Reference proteome</keyword>
<evidence type="ECO:0000313" key="3">
    <source>
        <dbReference type="Proteomes" id="UP001283341"/>
    </source>
</evidence>
<feature type="compositionally biased region" description="Polar residues" evidence="1">
    <location>
        <begin position="365"/>
        <end position="380"/>
    </location>
</feature>
<gene>
    <name evidence="2" type="ORF">B0H66DRAFT_284355</name>
</gene>
<dbReference type="EMBL" id="JAUEDM010000005">
    <property type="protein sequence ID" value="KAK3316185.1"/>
    <property type="molecule type" value="Genomic_DNA"/>
</dbReference>
<dbReference type="Proteomes" id="UP001283341">
    <property type="component" value="Unassembled WGS sequence"/>
</dbReference>
<feature type="compositionally biased region" description="Polar residues" evidence="1">
    <location>
        <begin position="287"/>
        <end position="300"/>
    </location>
</feature>
<evidence type="ECO:0000313" key="2">
    <source>
        <dbReference type="EMBL" id="KAK3316185.1"/>
    </source>
</evidence>
<protein>
    <submittedName>
        <fullName evidence="2">Uncharacterized protein</fullName>
    </submittedName>
</protein>
<evidence type="ECO:0000256" key="1">
    <source>
        <dbReference type="SAM" id="MobiDB-lite"/>
    </source>
</evidence>